<dbReference type="CDD" id="cd03765">
    <property type="entry name" value="proteasome_beta_bacterial"/>
    <property type="match status" value="1"/>
</dbReference>
<organism evidence="2 3">
    <name type="scientific">Alkalispirillum mobile</name>
    <dbReference type="NCBI Taxonomy" id="85925"/>
    <lineage>
        <taxon>Bacteria</taxon>
        <taxon>Pseudomonadati</taxon>
        <taxon>Pseudomonadota</taxon>
        <taxon>Gammaproteobacteria</taxon>
        <taxon>Chromatiales</taxon>
        <taxon>Ectothiorhodospiraceae</taxon>
        <taxon>Alkalispirillum</taxon>
    </lineage>
</organism>
<dbReference type="InterPro" id="IPR029055">
    <property type="entry name" value="Ntn_hydrolases_N"/>
</dbReference>
<dbReference type="RefSeq" id="WP_121441368.1">
    <property type="nucleotide sequence ID" value="NZ_RCDA01000001.1"/>
</dbReference>
<keyword evidence="3" id="KW-1185">Reference proteome</keyword>
<protein>
    <submittedName>
        <fullName evidence="2">Putative proteasome-type protease</fullName>
    </submittedName>
</protein>
<dbReference type="InterPro" id="IPR001353">
    <property type="entry name" value="Proteasome_sua/b"/>
</dbReference>
<keyword evidence="2" id="KW-0645">Protease</keyword>
<dbReference type="Proteomes" id="UP000275461">
    <property type="component" value="Unassembled WGS sequence"/>
</dbReference>
<reference evidence="2 3" key="1">
    <citation type="submission" date="2018-10" db="EMBL/GenBank/DDBJ databases">
        <title>Genomic Encyclopedia of Type Strains, Phase IV (KMG-IV): sequencing the most valuable type-strain genomes for metagenomic binning, comparative biology and taxonomic classification.</title>
        <authorList>
            <person name="Goeker M."/>
        </authorList>
    </citation>
    <scope>NUCLEOTIDE SEQUENCE [LARGE SCALE GENOMIC DNA]</scope>
    <source>
        <strain evidence="2 3">DSM 12769</strain>
    </source>
</reference>
<keyword evidence="2" id="KW-0647">Proteasome</keyword>
<evidence type="ECO:0000313" key="2">
    <source>
        <dbReference type="EMBL" id="RLK50920.1"/>
    </source>
</evidence>
<dbReference type="EMBL" id="RCDA01000001">
    <property type="protein sequence ID" value="RLK50920.1"/>
    <property type="molecule type" value="Genomic_DNA"/>
</dbReference>
<dbReference type="SUPFAM" id="SSF56235">
    <property type="entry name" value="N-terminal nucleophile aminohydrolases (Ntn hydrolases)"/>
    <property type="match status" value="1"/>
</dbReference>
<dbReference type="GO" id="GO:0051603">
    <property type="term" value="P:proteolysis involved in protein catabolic process"/>
    <property type="evidence" value="ECO:0007669"/>
    <property type="project" value="InterPro"/>
</dbReference>
<feature type="chain" id="PRO_5019807448" evidence="1">
    <location>
        <begin position="17"/>
        <end position="241"/>
    </location>
</feature>
<sequence length="241" mass="26573">MTYCLAASLRAGLVFAADTRTNAGLDHVNSFRKMHSFVWEGDRVMVLLSAGNLATTQAVVTHLQREAEEGGPLREVAHLSDAAEHVGQVSLQVQQRYHSADSANPVSLEATFILGGQVGDEAPSAFLIYPQGNFITCSEEQPFLQIGETKYGKPILDRIIEPGLSLEDAARCALVSIDSTMRSNLSVGPPVDLAIYRAGTLEAPRTLRYKHNSPYFASVRKHWSEGLRRLFDDLPRFDWES</sequence>
<dbReference type="GO" id="GO:0005839">
    <property type="term" value="C:proteasome core complex"/>
    <property type="evidence" value="ECO:0007669"/>
    <property type="project" value="InterPro"/>
</dbReference>
<dbReference type="GO" id="GO:0008233">
    <property type="term" value="F:peptidase activity"/>
    <property type="evidence" value="ECO:0007669"/>
    <property type="project" value="UniProtKB-KW"/>
</dbReference>
<comment type="caution">
    <text evidence="2">The sequence shown here is derived from an EMBL/GenBank/DDBJ whole genome shotgun (WGS) entry which is preliminary data.</text>
</comment>
<name>A0A498CCF0_9GAMM</name>
<accession>A0A498CCF0</accession>
<dbReference type="Pfam" id="PF00227">
    <property type="entry name" value="Proteasome"/>
    <property type="match status" value="1"/>
</dbReference>
<dbReference type="Gene3D" id="3.60.20.10">
    <property type="entry name" value="Glutamine Phosphoribosylpyrophosphate, subunit 1, domain 1"/>
    <property type="match status" value="1"/>
</dbReference>
<dbReference type="OrthoDB" id="9786336at2"/>
<dbReference type="PIRSF" id="PIRSF009120">
    <property type="entry name" value="UCP009120_prtse"/>
    <property type="match status" value="1"/>
</dbReference>
<feature type="signal peptide" evidence="1">
    <location>
        <begin position="1"/>
        <end position="16"/>
    </location>
</feature>
<keyword evidence="2" id="KW-0378">Hydrolase</keyword>
<evidence type="ECO:0000313" key="3">
    <source>
        <dbReference type="Proteomes" id="UP000275461"/>
    </source>
</evidence>
<proteinExistence type="predicted"/>
<keyword evidence="1" id="KW-0732">Signal</keyword>
<gene>
    <name evidence="2" type="ORF">DFR31_0830</name>
</gene>
<dbReference type="AlphaFoldDB" id="A0A498CCF0"/>
<evidence type="ECO:0000256" key="1">
    <source>
        <dbReference type="SAM" id="SignalP"/>
    </source>
</evidence>
<dbReference type="InterPro" id="IPR016545">
    <property type="entry name" value="UCP009120_prtse"/>
</dbReference>